<evidence type="ECO:0000256" key="4">
    <source>
        <dbReference type="ARBA" id="ARBA00022449"/>
    </source>
</evidence>
<keyword evidence="5" id="KW-0633">Potassium transport</keyword>
<feature type="transmembrane region" description="Helical" evidence="12">
    <location>
        <begin position="118"/>
        <end position="141"/>
    </location>
</feature>
<dbReference type="PANTHER" id="PTHR46157">
    <property type="entry name" value="K(+) EFFLUX ANTIPORTER 3, CHLOROPLASTIC"/>
    <property type="match status" value="1"/>
</dbReference>
<evidence type="ECO:0000256" key="11">
    <source>
        <dbReference type="SAM" id="MobiDB-lite"/>
    </source>
</evidence>
<feature type="transmembrane region" description="Helical" evidence="12">
    <location>
        <begin position="230"/>
        <end position="254"/>
    </location>
</feature>
<dbReference type="EMBL" id="BAAAFZ010000092">
    <property type="protein sequence ID" value="GAA0603538.1"/>
    <property type="molecule type" value="Genomic_DNA"/>
</dbReference>
<evidence type="ECO:0000256" key="1">
    <source>
        <dbReference type="ARBA" id="ARBA00004141"/>
    </source>
</evidence>
<feature type="region of interest" description="Disordered" evidence="11">
    <location>
        <begin position="580"/>
        <end position="601"/>
    </location>
</feature>
<evidence type="ECO:0000256" key="3">
    <source>
        <dbReference type="ARBA" id="ARBA00022448"/>
    </source>
</evidence>
<proteinExistence type="inferred from homology"/>
<feature type="transmembrane region" description="Helical" evidence="12">
    <location>
        <begin position="36"/>
        <end position="54"/>
    </location>
</feature>
<feature type="transmembrane region" description="Helical" evidence="12">
    <location>
        <begin position="91"/>
        <end position="112"/>
    </location>
</feature>
<evidence type="ECO:0000313" key="15">
    <source>
        <dbReference type="Proteomes" id="UP001501588"/>
    </source>
</evidence>
<keyword evidence="3" id="KW-0813">Transport</keyword>
<comment type="subcellular location">
    <subcellularLocation>
        <location evidence="1">Membrane</location>
        <topology evidence="1">Multi-pass membrane protein</topology>
    </subcellularLocation>
</comment>
<keyword evidence="4" id="KW-0050">Antiport</keyword>
<name>A0ABN1G3S6_9PROT</name>
<gene>
    <name evidence="14" type="ORF">GCM10009416_46420</name>
</gene>
<evidence type="ECO:0000256" key="8">
    <source>
        <dbReference type="ARBA" id="ARBA00022989"/>
    </source>
</evidence>
<feature type="transmembrane region" description="Helical" evidence="12">
    <location>
        <begin position="341"/>
        <end position="358"/>
    </location>
</feature>
<dbReference type="PANTHER" id="PTHR46157:SF8">
    <property type="entry name" value="GLUTATHIONE-REGULATED POTASSIUM-EFFLUX SYSTEM PROTEIN"/>
    <property type="match status" value="1"/>
</dbReference>
<evidence type="ECO:0000256" key="12">
    <source>
        <dbReference type="SAM" id="Phobius"/>
    </source>
</evidence>
<feature type="transmembrane region" description="Helical" evidence="12">
    <location>
        <begin position="12"/>
        <end position="29"/>
    </location>
</feature>
<dbReference type="InterPro" id="IPR006153">
    <property type="entry name" value="Cation/H_exchanger_TM"/>
</dbReference>
<dbReference type="Proteomes" id="UP001501588">
    <property type="component" value="Unassembled WGS sequence"/>
</dbReference>
<protein>
    <submittedName>
        <fullName evidence="14">Monovalent cation:proton antiporter-2 (CPA2) family protein</fullName>
    </submittedName>
</protein>
<dbReference type="InterPro" id="IPR004771">
    <property type="entry name" value="K/H_exchanger"/>
</dbReference>
<feature type="transmembrane region" description="Helical" evidence="12">
    <location>
        <begin position="299"/>
        <end position="321"/>
    </location>
</feature>
<feature type="transmembrane region" description="Helical" evidence="12">
    <location>
        <begin position="153"/>
        <end position="175"/>
    </location>
</feature>
<keyword evidence="10 12" id="KW-0472">Membrane</keyword>
<feature type="domain" description="RCK N-terminal" evidence="13">
    <location>
        <begin position="405"/>
        <end position="523"/>
    </location>
</feature>
<keyword evidence="7" id="KW-0630">Potassium</keyword>
<evidence type="ECO:0000256" key="7">
    <source>
        <dbReference type="ARBA" id="ARBA00022958"/>
    </source>
</evidence>
<feature type="transmembrane region" description="Helical" evidence="12">
    <location>
        <begin position="365"/>
        <end position="384"/>
    </location>
</feature>
<feature type="transmembrane region" description="Helical" evidence="12">
    <location>
        <begin position="274"/>
        <end position="292"/>
    </location>
</feature>
<evidence type="ECO:0000259" key="13">
    <source>
        <dbReference type="PROSITE" id="PS51201"/>
    </source>
</evidence>
<accession>A0ABN1G3S6</accession>
<evidence type="ECO:0000256" key="6">
    <source>
        <dbReference type="ARBA" id="ARBA00022692"/>
    </source>
</evidence>
<dbReference type="PROSITE" id="PS51201">
    <property type="entry name" value="RCK_N"/>
    <property type="match status" value="1"/>
</dbReference>
<comment type="similarity">
    <text evidence="2">Belongs to the monovalent cation:proton antiporter 2 (CPA2) transporter (TC 2.A.37) family.</text>
</comment>
<keyword evidence="6 12" id="KW-0812">Transmembrane</keyword>
<organism evidence="14 15">
    <name type="scientific">Craurococcus roseus</name>
    <dbReference type="NCBI Taxonomy" id="77585"/>
    <lineage>
        <taxon>Bacteria</taxon>
        <taxon>Pseudomonadati</taxon>
        <taxon>Pseudomonadota</taxon>
        <taxon>Alphaproteobacteria</taxon>
        <taxon>Acetobacterales</taxon>
        <taxon>Acetobacteraceae</taxon>
        <taxon>Craurococcus</taxon>
    </lineage>
</organism>
<evidence type="ECO:0000256" key="2">
    <source>
        <dbReference type="ARBA" id="ARBA00005551"/>
    </source>
</evidence>
<dbReference type="InterPro" id="IPR003148">
    <property type="entry name" value="RCK_N"/>
</dbReference>
<evidence type="ECO:0000256" key="5">
    <source>
        <dbReference type="ARBA" id="ARBA00022538"/>
    </source>
</evidence>
<sequence length="601" mass="62983">MSTPHDAVAPLIEPITFLAAAVVAVPLFKRLGLGSVLGYIAAGVAVGPFALGLLGEAERVRGVAEFGVVLLLFVIGLELNLSRLWEMRRSIFGLGTAQVLVSGAFIALYPYLVVGRDFSASLVAGLGLALSSTALVMPLLQERNELEAPHGKAAFAILLLQDLAIVPLLALVAFLSPLEAEGEGSSWLELAAVVGGAVAAVVLAGRYLLNPFFRVVARFGTSESMTAAALLVVLGAAALMATAGLSMAMGAFLAGVLLAESDYRHELEADIEPFRGLLLGLFFISVGMSVDLRLVAENWLALLAAVSVLIAVKTATLYGLARLFGHGHDTALRTALTLAQGGEFGFVLFSTAVGAGVMAPEHANLLVAVVALSMAATPLVVRLGQPLLCGERGRPEPEEDFSGANGSVLVVGFGRFGQLACQVFLARGLRPTIIDNDVEMIEAAGRFGSRVHYGDGTRLDVLRAAGAGRVKLIAVCTDAAATTTKVVEVAREAFPDTPCFARSYDRRHSLELIRRGVAAEVRETMESALAFGREVLVGLGAPRAEAERLVDDVRRRDRERLEAQIEGGLYAGMEHLRVRPEPLAPPASGRAAAQDAAAGGG</sequence>
<keyword evidence="15" id="KW-1185">Reference proteome</keyword>
<evidence type="ECO:0000256" key="9">
    <source>
        <dbReference type="ARBA" id="ARBA00023065"/>
    </source>
</evidence>
<evidence type="ECO:0000313" key="14">
    <source>
        <dbReference type="EMBL" id="GAA0603538.1"/>
    </source>
</evidence>
<dbReference type="SUPFAM" id="SSF51735">
    <property type="entry name" value="NAD(P)-binding Rossmann-fold domains"/>
    <property type="match status" value="1"/>
</dbReference>
<feature type="transmembrane region" description="Helical" evidence="12">
    <location>
        <begin position="187"/>
        <end position="209"/>
    </location>
</feature>
<feature type="transmembrane region" description="Helical" evidence="12">
    <location>
        <begin position="60"/>
        <end position="79"/>
    </location>
</feature>
<keyword evidence="9" id="KW-0406">Ion transport</keyword>
<evidence type="ECO:0000256" key="10">
    <source>
        <dbReference type="ARBA" id="ARBA00023136"/>
    </source>
</evidence>
<dbReference type="Gene3D" id="1.20.1530.20">
    <property type="match status" value="1"/>
</dbReference>
<keyword evidence="8 12" id="KW-1133">Transmembrane helix</keyword>
<dbReference type="Gene3D" id="3.40.50.720">
    <property type="entry name" value="NAD(P)-binding Rossmann-like Domain"/>
    <property type="match status" value="1"/>
</dbReference>
<reference evidence="14 15" key="1">
    <citation type="journal article" date="2019" name="Int. J. Syst. Evol. Microbiol.">
        <title>The Global Catalogue of Microorganisms (GCM) 10K type strain sequencing project: providing services to taxonomists for standard genome sequencing and annotation.</title>
        <authorList>
            <consortium name="The Broad Institute Genomics Platform"/>
            <consortium name="The Broad Institute Genome Sequencing Center for Infectious Disease"/>
            <person name="Wu L."/>
            <person name="Ma J."/>
        </authorList>
    </citation>
    <scope>NUCLEOTIDE SEQUENCE [LARGE SCALE GENOMIC DNA]</scope>
    <source>
        <strain evidence="14 15">JCM 9933</strain>
    </source>
</reference>
<dbReference type="RefSeq" id="WP_343897813.1">
    <property type="nucleotide sequence ID" value="NZ_BAAAFZ010000092.1"/>
</dbReference>
<feature type="compositionally biased region" description="Low complexity" evidence="11">
    <location>
        <begin position="586"/>
        <end position="601"/>
    </location>
</feature>
<dbReference type="NCBIfam" id="TIGR00932">
    <property type="entry name" value="2a37"/>
    <property type="match status" value="1"/>
</dbReference>
<comment type="caution">
    <text evidence="14">The sequence shown here is derived from an EMBL/GenBank/DDBJ whole genome shotgun (WGS) entry which is preliminary data.</text>
</comment>
<dbReference type="InterPro" id="IPR038770">
    <property type="entry name" value="Na+/solute_symporter_sf"/>
</dbReference>
<dbReference type="InterPro" id="IPR036291">
    <property type="entry name" value="NAD(P)-bd_dom_sf"/>
</dbReference>
<dbReference type="Pfam" id="PF00999">
    <property type="entry name" value="Na_H_Exchanger"/>
    <property type="match status" value="1"/>
</dbReference>
<dbReference type="Pfam" id="PF02254">
    <property type="entry name" value="TrkA_N"/>
    <property type="match status" value="1"/>
</dbReference>